<organism evidence="7 8">
    <name type="scientific">Pannonibacter phragmitetus</name>
    <dbReference type="NCBI Taxonomy" id="121719"/>
    <lineage>
        <taxon>Bacteria</taxon>
        <taxon>Pseudomonadati</taxon>
        <taxon>Pseudomonadota</taxon>
        <taxon>Alphaproteobacteria</taxon>
        <taxon>Hyphomicrobiales</taxon>
        <taxon>Stappiaceae</taxon>
        <taxon>Pannonibacter</taxon>
    </lineage>
</organism>
<evidence type="ECO:0000256" key="4">
    <source>
        <dbReference type="ARBA" id="ARBA00022741"/>
    </source>
</evidence>
<dbReference type="Pfam" id="PF08352">
    <property type="entry name" value="oligo_HPY"/>
    <property type="match status" value="2"/>
</dbReference>
<keyword evidence="4" id="KW-0547">Nucleotide-binding</keyword>
<keyword evidence="3" id="KW-0813">Transport</keyword>
<evidence type="ECO:0000313" key="7">
    <source>
        <dbReference type="EMBL" id="SUB01185.1"/>
    </source>
</evidence>
<dbReference type="PROSITE" id="PS00211">
    <property type="entry name" value="ABC_TRANSPORTER_1"/>
    <property type="match status" value="2"/>
</dbReference>
<evidence type="ECO:0000313" key="8">
    <source>
        <dbReference type="Proteomes" id="UP000255000"/>
    </source>
</evidence>
<dbReference type="SMART" id="SM00382">
    <property type="entry name" value="AAA"/>
    <property type="match status" value="2"/>
</dbReference>
<dbReference type="SUPFAM" id="SSF52540">
    <property type="entry name" value="P-loop containing nucleoside triphosphate hydrolases"/>
    <property type="match status" value="2"/>
</dbReference>
<dbReference type="AlphaFoldDB" id="A0A378ZVG7"/>
<sequence>MTMTGNTVLSIKGLTIDLPEGGDRPHAVENLSVEIRENEILCIVGESGSGKSITSFAAMGLLPKALKPSAGEIWFEGKDLLKLSPREHMQLRGNRMGMIFQEPMSALNPCYTVGEQIEEVFRAHTTMPRAEQKARTIALLTEVRLPDPERIYHAYPHQLSGGQRQRIVIAMALAMEPRLLIADEPTTALDVTTQAQILSMFKQLKETHKAGILFVTHDFDVVAELADRVVVMQKGIVVEQGTADEVLNRPKHPYTRMLIDAVPRKHSGKGGPETGKPVALKVAGIEKTFRSPRSLFKPARTVHAVRPIDFEVLQGQTLGIVGESGSGKTTLVRCLMGLEEPDEGSVYIGNERLDITTAAGRRAFRRHIQIVFQDPYGSLNPRRKIGDLLLEGPTNFGVPRAQAMEKAKELLRIVRLEQDALDRYPSQFSGGQRQRISIARALMVDPKILIADEAVSALDVSVQKDVLKLLADIKKKVGLTILFITHDLRVAAEISDHILVMQKGVAVEYGTVDEVFGNPQNDYTRQLLSAMPGRGWEVPDIAALGPAIPAAQPIPA</sequence>
<reference evidence="7 8" key="1">
    <citation type="submission" date="2018-06" db="EMBL/GenBank/DDBJ databases">
        <authorList>
            <consortium name="Pathogen Informatics"/>
            <person name="Doyle S."/>
        </authorList>
    </citation>
    <scope>NUCLEOTIDE SEQUENCE [LARGE SCALE GENOMIC DNA]</scope>
    <source>
        <strain evidence="7 8">NCTC13350</strain>
    </source>
</reference>
<comment type="subcellular location">
    <subcellularLocation>
        <location evidence="1">Cell inner membrane</location>
        <topology evidence="1">Peripheral membrane protein</topology>
    </subcellularLocation>
</comment>
<name>A0A378ZVG7_9HYPH</name>
<accession>A0A378ZVG7</accession>
<dbReference type="PROSITE" id="PS50893">
    <property type="entry name" value="ABC_TRANSPORTER_2"/>
    <property type="match status" value="2"/>
</dbReference>
<evidence type="ECO:0000256" key="1">
    <source>
        <dbReference type="ARBA" id="ARBA00004417"/>
    </source>
</evidence>
<dbReference type="InterPro" id="IPR013563">
    <property type="entry name" value="Oligopep_ABC_C"/>
</dbReference>
<dbReference type="CDD" id="cd03257">
    <property type="entry name" value="ABC_NikE_OppD_transporters"/>
    <property type="match status" value="2"/>
</dbReference>
<evidence type="ECO:0000256" key="3">
    <source>
        <dbReference type="ARBA" id="ARBA00022448"/>
    </source>
</evidence>
<dbReference type="InterPro" id="IPR050319">
    <property type="entry name" value="ABC_transp_ATP-bind"/>
</dbReference>
<dbReference type="GO" id="GO:0055085">
    <property type="term" value="P:transmembrane transport"/>
    <property type="evidence" value="ECO:0007669"/>
    <property type="project" value="UniProtKB-ARBA"/>
</dbReference>
<dbReference type="NCBIfam" id="NF007739">
    <property type="entry name" value="PRK10419.1"/>
    <property type="match status" value="2"/>
</dbReference>
<dbReference type="NCBIfam" id="NF008453">
    <property type="entry name" value="PRK11308.1"/>
    <property type="match status" value="2"/>
</dbReference>
<comment type="similarity">
    <text evidence="2">Belongs to the ABC transporter superfamily.</text>
</comment>
<dbReference type="GO" id="GO:0015833">
    <property type="term" value="P:peptide transport"/>
    <property type="evidence" value="ECO:0007669"/>
    <property type="project" value="InterPro"/>
</dbReference>
<evidence type="ECO:0000259" key="6">
    <source>
        <dbReference type="PROSITE" id="PS50893"/>
    </source>
</evidence>
<dbReference type="InterPro" id="IPR003439">
    <property type="entry name" value="ABC_transporter-like_ATP-bd"/>
</dbReference>
<dbReference type="RefSeq" id="WP_019965664.1">
    <property type="nucleotide sequence ID" value="NZ_CP013068.1"/>
</dbReference>
<keyword evidence="5 7" id="KW-0067">ATP-binding</keyword>
<feature type="domain" description="ABC transporter" evidence="6">
    <location>
        <begin position="280"/>
        <end position="528"/>
    </location>
</feature>
<dbReference type="Pfam" id="PF00005">
    <property type="entry name" value="ABC_tran"/>
    <property type="match status" value="2"/>
</dbReference>
<feature type="domain" description="ABC transporter" evidence="6">
    <location>
        <begin position="9"/>
        <end position="259"/>
    </location>
</feature>
<protein>
    <submittedName>
        <fullName evidence="7">Glutathione import ATP-binding protein GsiA</fullName>
        <ecNumber evidence="7">3.6.3.-</ecNumber>
    </submittedName>
</protein>
<dbReference type="InterPro" id="IPR003593">
    <property type="entry name" value="AAA+_ATPase"/>
</dbReference>
<evidence type="ECO:0000256" key="5">
    <source>
        <dbReference type="ARBA" id="ARBA00022840"/>
    </source>
</evidence>
<dbReference type="GO" id="GO:0016887">
    <property type="term" value="F:ATP hydrolysis activity"/>
    <property type="evidence" value="ECO:0007669"/>
    <property type="project" value="InterPro"/>
</dbReference>
<evidence type="ECO:0000256" key="2">
    <source>
        <dbReference type="ARBA" id="ARBA00005417"/>
    </source>
</evidence>
<dbReference type="EMBL" id="UGSK01000001">
    <property type="protein sequence ID" value="SUB01185.1"/>
    <property type="molecule type" value="Genomic_DNA"/>
</dbReference>
<dbReference type="EC" id="3.6.3.-" evidence="7"/>
<dbReference type="Proteomes" id="UP000255000">
    <property type="component" value="Unassembled WGS sequence"/>
</dbReference>
<dbReference type="PANTHER" id="PTHR43776:SF7">
    <property type="entry name" value="D,D-DIPEPTIDE TRANSPORT ATP-BINDING PROTEIN DDPF-RELATED"/>
    <property type="match status" value="1"/>
</dbReference>
<dbReference type="Gene3D" id="3.40.50.300">
    <property type="entry name" value="P-loop containing nucleotide triphosphate hydrolases"/>
    <property type="match status" value="2"/>
</dbReference>
<dbReference type="InterPro" id="IPR017871">
    <property type="entry name" value="ABC_transporter-like_CS"/>
</dbReference>
<dbReference type="GO" id="GO:0005524">
    <property type="term" value="F:ATP binding"/>
    <property type="evidence" value="ECO:0007669"/>
    <property type="project" value="UniProtKB-KW"/>
</dbReference>
<dbReference type="FunFam" id="3.40.50.300:FF:000016">
    <property type="entry name" value="Oligopeptide ABC transporter ATP-binding component"/>
    <property type="match status" value="1"/>
</dbReference>
<dbReference type="GO" id="GO:0005886">
    <property type="term" value="C:plasma membrane"/>
    <property type="evidence" value="ECO:0007669"/>
    <property type="project" value="UniProtKB-SubCell"/>
</dbReference>
<keyword evidence="7" id="KW-0378">Hydrolase</keyword>
<proteinExistence type="inferred from homology"/>
<gene>
    <name evidence="7" type="primary">gsiA_12</name>
    <name evidence="7" type="ORF">NCTC13350_02120</name>
</gene>
<dbReference type="InterPro" id="IPR027417">
    <property type="entry name" value="P-loop_NTPase"/>
</dbReference>
<dbReference type="PANTHER" id="PTHR43776">
    <property type="entry name" value="TRANSPORT ATP-BINDING PROTEIN"/>
    <property type="match status" value="1"/>
</dbReference>